<dbReference type="InterPro" id="IPR011600">
    <property type="entry name" value="Pept_C14_caspase"/>
</dbReference>
<dbReference type="Gene3D" id="3.40.50.1460">
    <property type="match status" value="1"/>
</dbReference>
<dbReference type="SMART" id="SM00005">
    <property type="entry name" value="DEATH"/>
    <property type="match status" value="1"/>
</dbReference>
<evidence type="ECO:0000256" key="11">
    <source>
        <dbReference type="SAM" id="Phobius"/>
    </source>
</evidence>
<dbReference type="Pfam" id="PF16095">
    <property type="entry name" value="COR-A"/>
    <property type="match status" value="1"/>
</dbReference>
<dbReference type="SMART" id="SM00115">
    <property type="entry name" value="CASc"/>
    <property type="match status" value="1"/>
</dbReference>
<dbReference type="AlphaFoldDB" id="A0ABD3VA83"/>
<evidence type="ECO:0000256" key="1">
    <source>
        <dbReference type="ARBA" id="ARBA00010134"/>
    </source>
</evidence>
<feature type="compositionally biased region" description="Basic and acidic residues" evidence="10">
    <location>
        <begin position="379"/>
        <end position="399"/>
    </location>
</feature>
<feature type="region of interest" description="Disordered" evidence="10">
    <location>
        <begin position="379"/>
        <end position="432"/>
    </location>
</feature>
<dbReference type="PANTHER" id="PTHR47679">
    <property type="entry name" value="PROTEIN TORNADO 1"/>
    <property type="match status" value="1"/>
</dbReference>
<dbReference type="Pfam" id="PF08477">
    <property type="entry name" value="Roc"/>
    <property type="match status" value="1"/>
</dbReference>
<dbReference type="GO" id="GO:0005524">
    <property type="term" value="F:ATP binding"/>
    <property type="evidence" value="ECO:0007669"/>
    <property type="project" value="UniProtKB-KW"/>
</dbReference>
<comment type="caution">
    <text evidence="15">The sequence shown here is derived from an EMBL/GenBank/DDBJ whole genome shotgun (WGS) entry which is preliminary data.</text>
</comment>
<dbReference type="InterPro" id="IPR011029">
    <property type="entry name" value="DEATH-like_dom_sf"/>
</dbReference>
<feature type="compositionally biased region" description="Polar residues" evidence="10">
    <location>
        <begin position="417"/>
        <end position="432"/>
    </location>
</feature>
<dbReference type="InterPro" id="IPR029030">
    <property type="entry name" value="Caspase-like_dom_sf"/>
</dbReference>
<dbReference type="PANTHER" id="PTHR47679:SF2">
    <property type="entry name" value="C-TERMINAL OF ROC (COR) DOMAIN-CONTAINING PROTEIN"/>
    <property type="match status" value="1"/>
</dbReference>
<dbReference type="Gene3D" id="3.40.50.300">
    <property type="entry name" value="P-loop containing nucleotide triphosphate hydrolases"/>
    <property type="match status" value="2"/>
</dbReference>
<name>A0ABD3VA83_SINWO</name>
<dbReference type="SUPFAM" id="SSF47986">
    <property type="entry name" value="DEATH domain"/>
    <property type="match status" value="1"/>
</dbReference>
<dbReference type="Pfam" id="PF00531">
    <property type="entry name" value="Death"/>
    <property type="match status" value="1"/>
</dbReference>
<dbReference type="InterPro" id="IPR000488">
    <property type="entry name" value="Death_dom"/>
</dbReference>
<dbReference type="CDD" id="cd01670">
    <property type="entry name" value="Death"/>
    <property type="match status" value="1"/>
</dbReference>
<dbReference type="SUPFAM" id="SSF52540">
    <property type="entry name" value="P-loop containing nucleoside triphosphate hydrolases"/>
    <property type="match status" value="1"/>
</dbReference>
<comment type="catalytic activity">
    <reaction evidence="8">
        <text>L-threonyl-[protein] + ATP = O-phospho-L-threonyl-[protein] + ADP + H(+)</text>
        <dbReference type="Rhea" id="RHEA:46608"/>
        <dbReference type="Rhea" id="RHEA-COMP:11060"/>
        <dbReference type="Rhea" id="RHEA-COMP:11605"/>
        <dbReference type="ChEBI" id="CHEBI:15378"/>
        <dbReference type="ChEBI" id="CHEBI:30013"/>
        <dbReference type="ChEBI" id="CHEBI:30616"/>
        <dbReference type="ChEBI" id="CHEBI:61977"/>
        <dbReference type="ChEBI" id="CHEBI:456216"/>
        <dbReference type="EC" id="2.7.11.1"/>
    </reaction>
</comment>
<feature type="domain" description="Roc" evidence="14">
    <location>
        <begin position="267"/>
        <end position="626"/>
    </location>
</feature>
<proteinExistence type="inferred from homology"/>
<keyword evidence="16" id="KW-1185">Reference proteome</keyword>
<comment type="catalytic activity">
    <reaction evidence="9">
        <text>L-seryl-[protein] + ATP = O-phospho-L-seryl-[protein] + ADP + H(+)</text>
        <dbReference type="Rhea" id="RHEA:17989"/>
        <dbReference type="Rhea" id="RHEA-COMP:9863"/>
        <dbReference type="Rhea" id="RHEA-COMP:11604"/>
        <dbReference type="ChEBI" id="CHEBI:15378"/>
        <dbReference type="ChEBI" id="CHEBI:29999"/>
        <dbReference type="ChEBI" id="CHEBI:30616"/>
        <dbReference type="ChEBI" id="CHEBI:83421"/>
        <dbReference type="ChEBI" id="CHEBI:456216"/>
        <dbReference type="EC" id="2.7.11.1"/>
    </reaction>
</comment>
<dbReference type="PROSITE" id="PS51424">
    <property type="entry name" value="ROC"/>
    <property type="match status" value="1"/>
</dbReference>
<sequence>MNIMEPVINSYGEIISVEELNKTYDLWVHTGRNVDIKKTSSDSPVARHKLRSQGVYEVNRHVRGKAILISNTGYQALKLLKSAFEQLQFRISVHVDKSTEQILEILRNEAKRQDTKTANAIVFVIYGTPDNFEMSELPKVFSAENCPQLIGKPKMFYVIGNDIVIQQMDTVIARNLEPDYFVGATGFFGIMFYIYVLHLFAHELDVASLWKLEQQFSILHNYSERSHSTLRKEFYFFPGLSTSDMPQEIEQMDPNEIELYLKMVEKSSMKTYNMRLMFVGLYGAGKTSLVRRIMNRDIEGVTSTDGIDVYIGRCRVNLRTGEWTISEDVSHKPYAKLSRLWNENPEEEAKLPSREHLASNQSNKRTRFMDDIIPVVEKAEDDSKNVMEAEDAGDKDKDVSSQQAQMIQNHQKKTTEENYNFNQNTSNPEAMETESSTEIMDTQHWRTAGTFLGTAVKVLKESKISERKTDPEALVSLWDFAGQFTYYATHQLFFSPRAIYLLVLNMTQNLTTKIEEKWFLDLEGIKDVELHGGVLFWLKSIYTYSRSAILGIPPIILVGTHKDRIEGTEFNKRKHAEEYFGRIFNAVMQKRLERHVKLETFLVDNTTEDQEVDRLRKYILETASSLPSWGEMIPARWVEMEQVLEEIRAEGKFFLTMRELVDLDSKMSIPIKEKEQLALFLKYENAVGALIYFDEEGLRDTIIIEPSWIIHAFRFLISATCFDDKYGPLKEDWHLFNEKGQLKIELAERIWKLDKENGFFENRDILFMFLDKLDIMSKAKVINELGQIEEQDFYFVPCLLKESPTEGMLATREEKDILSSSTLCFTFKDDFLPPAVFNRIMSICLGMWPPARQGKRQLLFCGCGVFQITPDTHSDRYGLTIFFKDSKIGLRVTRYATVPDASVDSRLCDKIRRLITLALEKELTRYQRSIDEHPDKTEKAYEYAVICPETHVSKLVTDGLLKVDALMQYYKQKRRYFCYEHTERDHPHSLEPADLLKDWFPDLIVPNEKGFLSCYPSERLECIVTDYELGAFCRAVGSGWQFLGLELGLTQVEVEHCEDGRPNKPLLQIHEMLKTWKNRKQNEATIGNLARTMDACKVITVDREIIKNILDRLI</sequence>
<dbReference type="InterPro" id="IPR001309">
    <property type="entry name" value="Pept_C14_p20"/>
</dbReference>
<evidence type="ECO:0000313" key="15">
    <source>
        <dbReference type="EMBL" id="KAL3857503.1"/>
    </source>
</evidence>
<organism evidence="15 16">
    <name type="scientific">Sinanodonta woodiana</name>
    <name type="common">Chinese pond mussel</name>
    <name type="synonym">Anodonta woodiana</name>
    <dbReference type="NCBI Taxonomy" id="1069815"/>
    <lineage>
        <taxon>Eukaryota</taxon>
        <taxon>Metazoa</taxon>
        <taxon>Spiralia</taxon>
        <taxon>Lophotrochozoa</taxon>
        <taxon>Mollusca</taxon>
        <taxon>Bivalvia</taxon>
        <taxon>Autobranchia</taxon>
        <taxon>Heteroconchia</taxon>
        <taxon>Palaeoheterodonta</taxon>
        <taxon>Unionida</taxon>
        <taxon>Unionoidea</taxon>
        <taxon>Unionidae</taxon>
        <taxon>Unioninae</taxon>
        <taxon>Sinanodonta</taxon>
    </lineage>
</organism>
<evidence type="ECO:0000256" key="4">
    <source>
        <dbReference type="ARBA" id="ARBA00022737"/>
    </source>
</evidence>
<dbReference type="Gene3D" id="3.30.70.1390">
    <property type="entry name" value="ROC domain from the Parkinson's disease-associated leucine-rich repeat kinase 2"/>
    <property type="match status" value="1"/>
</dbReference>
<dbReference type="GO" id="GO:0016301">
    <property type="term" value="F:kinase activity"/>
    <property type="evidence" value="ECO:0007669"/>
    <property type="project" value="UniProtKB-KW"/>
</dbReference>
<feature type="domain" description="Death" evidence="12">
    <location>
        <begin position="1025"/>
        <end position="1109"/>
    </location>
</feature>
<dbReference type="SUPFAM" id="SSF52129">
    <property type="entry name" value="Caspase-like"/>
    <property type="match status" value="1"/>
</dbReference>
<evidence type="ECO:0000256" key="2">
    <source>
        <dbReference type="ARBA" id="ARBA00012513"/>
    </source>
</evidence>
<dbReference type="Gene3D" id="1.10.10.10">
    <property type="entry name" value="Winged helix-like DNA-binding domain superfamily/Winged helix DNA-binding domain"/>
    <property type="match status" value="1"/>
</dbReference>
<dbReference type="Proteomes" id="UP001634394">
    <property type="component" value="Unassembled WGS sequence"/>
</dbReference>
<evidence type="ECO:0000313" key="16">
    <source>
        <dbReference type="Proteomes" id="UP001634394"/>
    </source>
</evidence>
<dbReference type="Gene3D" id="1.10.533.10">
    <property type="entry name" value="Death Domain, Fas"/>
    <property type="match status" value="1"/>
</dbReference>
<gene>
    <name evidence="15" type="ORF">ACJMK2_012168</name>
</gene>
<keyword evidence="4" id="KW-0677">Repeat</keyword>
<dbReference type="InterPro" id="IPR015917">
    <property type="entry name" value="Pept_C14A"/>
</dbReference>
<evidence type="ECO:0000256" key="6">
    <source>
        <dbReference type="ARBA" id="ARBA00022777"/>
    </source>
</evidence>
<dbReference type="PROSITE" id="PS50208">
    <property type="entry name" value="CASPASE_P20"/>
    <property type="match status" value="1"/>
</dbReference>
<dbReference type="Pfam" id="PF00656">
    <property type="entry name" value="Peptidase_C14"/>
    <property type="match status" value="1"/>
</dbReference>
<evidence type="ECO:0000256" key="9">
    <source>
        <dbReference type="ARBA" id="ARBA00048679"/>
    </source>
</evidence>
<protein>
    <recommendedName>
        <fullName evidence="2">non-specific serine/threonine protein kinase</fullName>
        <ecNumber evidence="2">2.7.11.1</ecNumber>
    </recommendedName>
</protein>
<keyword evidence="3" id="KW-0808">Transferase</keyword>
<evidence type="ECO:0000259" key="12">
    <source>
        <dbReference type="PROSITE" id="PS50017"/>
    </source>
</evidence>
<keyword evidence="11" id="KW-0812">Transmembrane</keyword>
<comment type="similarity">
    <text evidence="1">Belongs to the peptidase C14A family.</text>
</comment>
<evidence type="ECO:0000259" key="13">
    <source>
        <dbReference type="PROSITE" id="PS50208"/>
    </source>
</evidence>
<keyword evidence="6" id="KW-0418">Kinase</keyword>
<dbReference type="InterPro" id="IPR020859">
    <property type="entry name" value="ROC"/>
</dbReference>
<evidence type="ECO:0000256" key="10">
    <source>
        <dbReference type="SAM" id="MobiDB-lite"/>
    </source>
</evidence>
<dbReference type="PROSITE" id="PS50017">
    <property type="entry name" value="DEATH_DOMAIN"/>
    <property type="match status" value="1"/>
</dbReference>
<feature type="compositionally biased region" description="Polar residues" evidence="10">
    <location>
        <begin position="400"/>
        <end position="409"/>
    </location>
</feature>
<keyword evidence="5" id="KW-0547">Nucleotide-binding</keyword>
<dbReference type="InterPro" id="IPR036388">
    <property type="entry name" value="WH-like_DNA-bd_sf"/>
</dbReference>
<evidence type="ECO:0000256" key="5">
    <source>
        <dbReference type="ARBA" id="ARBA00022741"/>
    </source>
</evidence>
<accession>A0ABD3VA83</accession>
<evidence type="ECO:0000256" key="8">
    <source>
        <dbReference type="ARBA" id="ARBA00047899"/>
    </source>
</evidence>
<dbReference type="InterPro" id="IPR032171">
    <property type="entry name" value="COR-A"/>
</dbReference>
<keyword evidence="7" id="KW-0067">ATP-binding</keyword>
<dbReference type="InterPro" id="IPR027417">
    <property type="entry name" value="P-loop_NTPase"/>
</dbReference>
<evidence type="ECO:0000256" key="3">
    <source>
        <dbReference type="ARBA" id="ARBA00022679"/>
    </source>
</evidence>
<keyword evidence="11" id="KW-1133">Transmembrane helix</keyword>
<feature type="transmembrane region" description="Helical" evidence="11">
    <location>
        <begin position="180"/>
        <end position="201"/>
    </location>
</feature>
<feature type="domain" description="Caspase family p20" evidence="13">
    <location>
        <begin position="80"/>
        <end position="158"/>
    </location>
</feature>
<evidence type="ECO:0000256" key="7">
    <source>
        <dbReference type="ARBA" id="ARBA00022840"/>
    </source>
</evidence>
<reference evidence="15 16" key="1">
    <citation type="submission" date="2024-11" db="EMBL/GenBank/DDBJ databases">
        <title>Chromosome-level genome assembly of the freshwater bivalve Anodonta woodiana.</title>
        <authorList>
            <person name="Chen X."/>
        </authorList>
    </citation>
    <scope>NUCLEOTIDE SEQUENCE [LARGE SCALE GENOMIC DNA]</scope>
    <source>
        <strain evidence="15">MN2024</strain>
        <tissue evidence="15">Gills</tissue>
    </source>
</reference>
<evidence type="ECO:0000259" key="14">
    <source>
        <dbReference type="PROSITE" id="PS51424"/>
    </source>
</evidence>
<dbReference type="EC" id="2.7.11.1" evidence="2"/>
<keyword evidence="11" id="KW-0472">Membrane</keyword>
<dbReference type="EMBL" id="JBJQND010000013">
    <property type="protein sequence ID" value="KAL3857503.1"/>
    <property type="molecule type" value="Genomic_DNA"/>
</dbReference>